<dbReference type="InterPro" id="IPR052163">
    <property type="entry name" value="DGC-Regulatory_Protein"/>
</dbReference>
<feature type="transmembrane region" description="Helical" evidence="1">
    <location>
        <begin position="39"/>
        <end position="57"/>
    </location>
</feature>
<evidence type="ECO:0000259" key="4">
    <source>
        <dbReference type="PROSITE" id="PS50887"/>
    </source>
</evidence>
<feature type="transmembrane region" description="Helical" evidence="1">
    <location>
        <begin position="153"/>
        <end position="178"/>
    </location>
</feature>
<name>A0ABS8W7S1_9GAMM</name>
<dbReference type="EC" id="2.7.7.65" evidence="5"/>
<dbReference type="InterPro" id="IPR001610">
    <property type="entry name" value="PAC"/>
</dbReference>
<dbReference type="InterPro" id="IPR000700">
    <property type="entry name" value="PAS-assoc_C"/>
</dbReference>
<dbReference type="PROSITE" id="PS50887">
    <property type="entry name" value="GGDEF"/>
    <property type="match status" value="1"/>
</dbReference>
<dbReference type="PROSITE" id="PS50112">
    <property type="entry name" value="PAS"/>
    <property type="match status" value="1"/>
</dbReference>
<evidence type="ECO:0000259" key="3">
    <source>
        <dbReference type="PROSITE" id="PS50113"/>
    </source>
</evidence>
<dbReference type="RefSeq" id="WP_233051042.1">
    <property type="nucleotide sequence ID" value="NZ_JAIMJA010000001.1"/>
</dbReference>
<organism evidence="5 6">
    <name type="scientific">Motilimonas cestriensis</name>
    <dbReference type="NCBI Taxonomy" id="2742685"/>
    <lineage>
        <taxon>Bacteria</taxon>
        <taxon>Pseudomonadati</taxon>
        <taxon>Pseudomonadota</taxon>
        <taxon>Gammaproteobacteria</taxon>
        <taxon>Alteromonadales</taxon>
        <taxon>Alteromonadales genera incertae sedis</taxon>
        <taxon>Motilimonas</taxon>
    </lineage>
</organism>
<dbReference type="InterPro" id="IPR000160">
    <property type="entry name" value="GGDEF_dom"/>
</dbReference>
<evidence type="ECO:0000259" key="2">
    <source>
        <dbReference type="PROSITE" id="PS50112"/>
    </source>
</evidence>
<dbReference type="NCBIfam" id="TIGR00254">
    <property type="entry name" value="GGDEF"/>
    <property type="match status" value="1"/>
</dbReference>
<dbReference type="Proteomes" id="UP001201273">
    <property type="component" value="Unassembled WGS sequence"/>
</dbReference>
<feature type="domain" description="GGDEF" evidence="4">
    <location>
        <begin position="375"/>
        <end position="508"/>
    </location>
</feature>
<gene>
    <name evidence="5" type="ORF">K6Y31_01190</name>
</gene>
<dbReference type="Pfam" id="PF00990">
    <property type="entry name" value="GGDEF"/>
    <property type="match status" value="1"/>
</dbReference>
<keyword evidence="5" id="KW-0808">Transferase</keyword>
<dbReference type="SMART" id="SM00091">
    <property type="entry name" value="PAS"/>
    <property type="match status" value="1"/>
</dbReference>
<keyword evidence="1" id="KW-1133">Transmembrane helix</keyword>
<dbReference type="CDD" id="cd00130">
    <property type="entry name" value="PAS"/>
    <property type="match status" value="1"/>
</dbReference>
<feature type="domain" description="PAS" evidence="2">
    <location>
        <begin position="218"/>
        <end position="264"/>
    </location>
</feature>
<dbReference type="CDD" id="cd01949">
    <property type="entry name" value="GGDEF"/>
    <property type="match status" value="1"/>
</dbReference>
<sequence length="508" mass="55758">MFELDNRTLLLVTALISIGSAIALIALWRAQTKPNGAGYWAAGMSTIALAGILISNRGIIPDLFSLVIANTLFVLGFLLISRGLRIFTDQPVLTYLDVGLPTISIIGFSYFHYHQPDLNIRVIIISTAFAITCATATMTMLNNKQAPWRSAGIAVAIVFAVFGIAHAIRVLVALFHSFEHSFMHPTVTSSYVFLVGIFALGGMAITLILLTYSTLESELRIVSQAVKQSASSVVITDTSGNIQYVNPAFTEKTGYQIEEVLGENPRILRTDETDPEHYKALWHCLAAGETWRGEFHNRKKNGELFWEIASIAPVKQRNGVVSHYVAIKEDITALKKAEARILHMANHDALTGLPSRRLARDRLQSALAAAKRNKLKAAVMFVDIDGFKDVNDTLGHDVGDNVLKETAARLRDTVREVDTVARVGGDEFWIILSDFESKSSAIKIAEKIIDTLATPYQVEDNEVQISASVGIALYPDHATSAQGLIKLADQAMYKIKRKGKNNYAIADS</sequence>
<dbReference type="InterPro" id="IPR043128">
    <property type="entry name" value="Rev_trsase/Diguanyl_cyclase"/>
</dbReference>
<dbReference type="Pfam" id="PF13426">
    <property type="entry name" value="PAS_9"/>
    <property type="match status" value="1"/>
</dbReference>
<dbReference type="Gene3D" id="3.30.450.20">
    <property type="entry name" value="PAS domain"/>
    <property type="match status" value="1"/>
</dbReference>
<dbReference type="PANTHER" id="PTHR46663:SF3">
    <property type="entry name" value="SLL0267 PROTEIN"/>
    <property type="match status" value="1"/>
</dbReference>
<dbReference type="InterPro" id="IPR000014">
    <property type="entry name" value="PAS"/>
</dbReference>
<evidence type="ECO:0000256" key="1">
    <source>
        <dbReference type="SAM" id="Phobius"/>
    </source>
</evidence>
<dbReference type="SUPFAM" id="SSF55073">
    <property type="entry name" value="Nucleotide cyclase"/>
    <property type="match status" value="1"/>
</dbReference>
<dbReference type="PROSITE" id="PS50113">
    <property type="entry name" value="PAC"/>
    <property type="match status" value="1"/>
</dbReference>
<dbReference type="SMART" id="SM00267">
    <property type="entry name" value="GGDEF"/>
    <property type="match status" value="1"/>
</dbReference>
<feature type="transmembrane region" description="Helical" evidence="1">
    <location>
        <begin position="118"/>
        <end position="141"/>
    </location>
</feature>
<keyword evidence="1" id="KW-0472">Membrane</keyword>
<comment type="caution">
    <text evidence="5">The sequence shown here is derived from an EMBL/GenBank/DDBJ whole genome shotgun (WGS) entry which is preliminary data.</text>
</comment>
<feature type="transmembrane region" description="Helical" evidence="1">
    <location>
        <begin position="63"/>
        <end position="80"/>
    </location>
</feature>
<reference evidence="5 6" key="1">
    <citation type="journal article" date="2022" name="Environ. Microbiol. Rep.">
        <title>Eco-phylogenetic analyses reveal divergent evolution of vitamin B12 metabolism in the marine bacterial family 'Psychromonadaceae'.</title>
        <authorList>
            <person name="Jin X."/>
            <person name="Yang Y."/>
            <person name="Cao H."/>
            <person name="Gao B."/>
            <person name="Zhao Z."/>
        </authorList>
    </citation>
    <scope>NUCLEOTIDE SEQUENCE [LARGE SCALE GENOMIC DNA]</scope>
    <source>
        <strain evidence="5 6">MKS20</strain>
    </source>
</reference>
<keyword evidence="6" id="KW-1185">Reference proteome</keyword>
<dbReference type="EMBL" id="JAIMJA010000001">
    <property type="protein sequence ID" value="MCE2593435.1"/>
    <property type="molecule type" value="Genomic_DNA"/>
</dbReference>
<feature type="transmembrane region" description="Helical" evidence="1">
    <location>
        <begin position="6"/>
        <end position="27"/>
    </location>
</feature>
<dbReference type="SUPFAM" id="SSF55785">
    <property type="entry name" value="PYP-like sensor domain (PAS domain)"/>
    <property type="match status" value="1"/>
</dbReference>
<dbReference type="NCBIfam" id="TIGR00229">
    <property type="entry name" value="sensory_box"/>
    <property type="match status" value="1"/>
</dbReference>
<dbReference type="PANTHER" id="PTHR46663">
    <property type="entry name" value="DIGUANYLATE CYCLASE DGCT-RELATED"/>
    <property type="match status" value="1"/>
</dbReference>
<feature type="domain" description="PAC" evidence="3">
    <location>
        <begin position="291"/>
        <end position="343"/>
    </location>
</feature>
<dbReference type="InterPro" id="IPR029787">
    <property type="entry name" value="Nucleotide_cyclase"/>
</dbReference>
<feature type="transmembrane region" description="Helical" evidence="1">
    <location>
        <begin position="190"/>
        <end position="212"/>
    </location>
</feature>
<protein>
    <submittedName>
        <fullName evidence="5">Diguanylate cyclase</fullName>
        <ecNumber evidence="5">2.7.7.65</ecNumber>
    </submittedName>
</protein>
<evidence type="ECO:0000313" key="6">
    <source>
        <dbReference type="Proteomes" id="UP001201273"/>
    </source>
</evidence>
<dbReference type="GO" id="GO:0052621">
    <property type="term" value="F:diguanylate cyclase activity"/>
    <property type="evidence" value="ECO:0007669"/>
    <property type="project" value="UniProtKB-EC"/>
</dbReference>
<dbReference type="SMART" id="SM00086">
    <property type="entry name" value="PAC"/>
    <property type="match status" value="1"/>
</dbReference>
<dbReference type="Gene3D" id="3.30.70.270">
    <property type="match status" value="1"/>
</dbReference>
<keyword evidence="1" id="KW-0812">Transmembrane</keyword>
<proteinExistence type="predicted"/>
<accession>A0ABS8W7S1</accession>
<dbReference type="InterPro" id="IPR035965">
    <property type="entry name" value="PAS-like_dom_sf"/>
</dbReference>
<keyword evidence="5" id="KW-0548">Nucleotidyltransferase</keyword>
<evidence type="ECO:0000313" key="5">
    <source>
        <dbReference type="EMBL" id="MCE2593435.1"/>
    </source>
</evidence>
<feature type="transmembrane region" description="Helical" evidence="1">
    <location>
        <begin position="92"/>
        <end position="112"/>
    </location>
</feature>